<evidence type="ECO:0000313" key="2">
    <source>
        <dbReference type="Proteomes" id="UP000015241"/>
    </source>
</evidence>
<organism evidence="1 2">
    <name type="scientific">Fomitopsis schrenkii</name>
    <name type="common">Brown rot fungus</name>
    <dbReference type="NCBI Taxonomy" id="2126942"/>
    <lineage>
        <taxon>Eukaryota</taxon>
        <taxon>Fungi</taxon>
        <taxon>Dikarya</taxon>
        <taxon>Basidiomycota</taxon>
        <taxon>Agaricomycotina</taxon>
        <taxon>Agaricomycetes</taxon>
        <taxon>Polyporales</taxon>
        <taxon>Fomitopsis</taxon>
    </lineage>
</organism>
<accession>S8DPN6</accession>
<dbReference type="HOGENOM" id="CLU_1354654_0_0_1"/>
<keyword evidence="2" id="KW-1185">Reference proteome</keyword>
<dbReference type="AlphaFoldDB" id="S8DPN6"/>
<protein>
    <submittedName>
        <fullName evidence="1">Uncharacterized protein</fullName>
    </submittedName>
</protein>
<evidence type="ECO:0000313" key="1">
    <source>
        <dbReference type="EMBL" id="EPS95251.1"/>
    </source>
</evidence>
<gene>
    <name evidence="1" type="ORF">FOMPIDRAFT_92823</name>
</gene>
<proteinExistence type="predicted"/>
<name>S8DPN6_FOMSC</name>
<dbReference type="InParanoid" id="S8DPN6"/>
<sequence>MLILGKNYHVTLRYQCTQFAEHDAGEKGNVASCWIEASPNTPPPISVDFFNATNDEVYVYVIDTDWKYCGATRFPPGWCGTAPVRGDSLRTLPLFENGRTLDPGVIEVRVYKAPPADSSRALGGLVAKLGIPLPVMPSWEPTAKEWESPDAVFRFLVTERGQGLQKGVKPPCTASLLRARTLSVSKPPSLFLPHTSSPGGEP</sequence>
<reference evidence="1 2" key="1">
    <citation type="journal article" date="2012" name="Science">
        <title>The Paleozoic origin of enzymatic lignin decomposition reconstructed from 31 fungal genomes.</title>
        <authorList>
            <person name="Floudas D."/>
            <person name="Binder M."/>
            <person name="Riley R."/>
            <person name="Barry K."/>
            <person name="Blanchette R.A."/>
            <person name="Henrissat B."/>
            <person name="Martinez A.T."/>
            <person name="Otillar R."/>
            <person name="Spatafora J.W."/>
            <person name="Yadav J.S."/>
            <person name="Aerts A."/>
            <person name="Benoit I."/>
            <person name="Boyd A."/>
            <person name="Carlson A."/>
            <person name="Copeland A."/>
            <person name="Coutinho P.M."/>
            <person name="de Vries R.P."/>
            <person name="Ferreira P."/>
            <person name="Findley K."/>
            <person name="Foster B."/>
            <person name="Gaskell J."/>
            <person name="Glotzer D."/>
            <person name="Gorecki P."/>
            <person name="Heitman J."/>
            <person name="Hesse C."/>
            <person name="Hori C."/>
            <person name="Igarashi K."/>
            <person name="Jurgens J.A."/>
            <person name="Kallen N."/>
            <person name="Kersten P."/>
            <person name="Kohler A."/>
            <person name="Kuees U."/>
            <person name="Kumar T.K.A."/>
            <person name="Kuo A."/>
            <person name="LaButti K."/>
            <person name="Larrondo L.F."/>
            <person name="Lindquist E."/>
            <person name="Ling A."/>
            <person name="Lombard V."/>
            <person name="Lucas S."/>
            <person name="Lundell T."/>
            <person name="Martin R."/>
            <person name="McLaughlin D.J."/>
            <person name="Morgenstern I."/>
            <person name="Morin E."/>
            <person name="Murat C."/>
            <person name="Nagy L.G."/>
            <person name="Nolan M."/>
            <person name="Ohm R.A."/>
            <person name="Patyshakuliyeva A."/>
            <person name="Rokas A."/>
            <person name="Ruiz-Duenas F.J."/>
            <person name="Sabat G."/>
            <person name="Salamov A."/>
            <person name="Samejima M."/>
            <person name="Schmutz J."/>
            <person name="Slot J.C."/>
            <person name="St John F."/>
            <person name="Stenlid J."/>
            <person name="Sun H."/>
            <person name="Sun S."/>
            <person name="Syed K."/>
            <person name="Tsang A."/>
            <person name="Wiebenga A."/>
            <person name="Young D."/>
            <person name="Pisabarro A."/>
            <person name="Eastwood D.C."/>
            <person name="Martin F."/>
            <person name="Cullen D."/>
            <person name="Grigoriev I.V."/>
            <person name="Hibbett D.S."/>
        </authorList>
    </citation>
    <scope>NUCLEOTIDE SEQUENCE</scope>
    <source>
        <strain evidence="2">FP-58527</strain>
    </source>
</reference>
<dbReference type="Proteomes" id="UP000015241">
    <property type="component" value="Unassembled WGS sequence"/>
</dbReference>
<dbReference type="EMBL" id="KE504211">
    <property type="protein sequence ID" value="EPS95251.1"/>
    <property type="molecule type" value="Genomic_DNA"/>
</dbReference>